<dbReference type="InterPro" id="IPR014720">
    <property type="entry name" value="dsRBD_dom"/>
</dbReference>
<dbReference type="GO" id="GO:0005524">
    <property type="term" value="F:ATP binding"/>
    <property type="evidence" value="ECO:0007669"/>
    <property type="project" value="UniProtKB-KW"/>
</dbReference>
<dbReference type="SMART" id="SM00487">
    <property type="entry name" value="DEXDc"/>
    <property type="match status" value="1"/>
</dbReference>
<dbReference type="InterPro" id="IPR036389">
    <property type="entry name" value="RNase_III_sf"/>
</dbReference>
<dbReference type="FunFam" id="3.40.50.300:FF:000628">
    <property type="entry name" value="Endoribonuclease Dicer"/>
    <property type="match status" value="1"/>
</dbReference>
<feature type="domain" description="DRBM" evidence="21">
    <location>
        <begin position="1473"/>
        <end position="1544"/>
    </location>
</feature>
<evidence type="ECO:0000259" key="25">
    <source>
        <dbReference type="PROSITE" id="PS51194"/>
    </source>
</evidence>
<dbReference type="SUPFAM" id="SSF52540">
    <property type="entry name" value="P-loop containing nucleoside triphosphate hydrolases"/>
    <property type="match status" value="2"/>
</dbReference>
<dbReference type="GO" id="GO:0005634">
    <property type="term" value="C:nucleus"/>
    <property type="evidence" value="ECO:0007669"/>
    <property type="project" value="TreeGrafter"/>
</dbReference>
<dbReference type="GO" id="GO:0004386">
    <property type="term" value="F:helicase activity"/>
    <property type="evidence" value="ECO:0007669"/>
    <property type="project" value="UniProtKB-KW"/>
</dbReference>
<dbReference type="PANTHER" id="PTHR14950">
    <property type="entry name" value="DICER-RELATED"/>
    <property type="match status" value="1"/>
</dbReference>
<feature type="region of interest" description="Disordered" evidence="20">
    <location>
        <begin position="49"/>
        <end position="69"/>
    </location>
</feature>
<dbReference type="FunFam" id="3.40.50.300:FF:001669">
    <property type="entry name" value="Dicer-like protein 1"/>
    <property type="match status" value="1"/>
</dbReference>
<evidence type="ECO:0000256" key="12">
    <source>
        <dbReference type="ARBA" id="ARBA00022842"/>
    </source>
</evidence>
<evidence type="ECO:0000256" key="15">
    <source>
        <dbReference type="ARBA" id="ARBA00023211"/>
    </source>
</evidence>
<keyword evidence="4" id="KW-0930">Antiviral protein</keyword>
<dbReference type="Gene3D" id="3.40.50.300">
    <property type="entry name" value="P-loop containing nucleotide triphosphate hydrolases"/>
    <property type="match status" value="2"/>
</dbReference>
<dbReference type="GO" id="GO:0050688">
    <property type="term" value="P:regulation of defense response to virus"/>
    <property type="evidence" value="ECO:0007669"/>
    <property type="project" value="UniProtKB-KW"/>
</dbReference>
<evidence type="ECO:0000256" key="20">
    <source>
        <dbReference type="SAM" id="MobiDB-lite"/>
    </source>
</evidence>
<evidence type="ECO:0000256" key="8">
    <source>
        <dbReference type="ARBA" id="ARBA00022801"/>
    </source>
</evidence>
<dbReference type="PROSITE" id="PS51192">
    <property type="entry name" value="HELICASE_ATP_BIND_1"/>
    <property type="match status" value="1"/>
</dbReference>
<dbReference type="GO" id="GO:0003677">
    <property type="term" value="F:DNA binding"/>
    <property type="evidence" value="ECO:0007669"/>
    <property type="project" value="InterPro"/>
</dbReference>
<dbReference type="Pfam" id="PF24995">
    <property type="entry name" value="DSRM_2"/>
    <property type="match status" value="1"/>
</dbReference>
<evidence type="ECO:0000259" key="21">
    <source>
        <dbReference type="PROSITE" id="PS50137"/>
    </source>
</evidence>
<dbReference type="InterPro" id="IPR027417">
    <property type="entry name" value="P-loop_NTPase"/>
</dbReference>
<organism evidence="27 28">
    <name type="scientific">Lophiostoma macrostomum CBS 122681</name>
    <dbReference type="NCBI Taxonomy" id="1314788"/>
    <lineage>
        <taxon>Eukaryota</taxon>
        <taxon>Fungi</taxon>
        <taxon>Dikarya</taxon>
        <taxon>Ascomycota</taxon>
        <taxon>Pezizomycotina</taxon>
        <taxon>Dothideomycetes</taxon>
        <taxon>Pleosporomycetidae</taxon>
        <taxon>Pleosporales</taxon>
        <taxon>Lophiostomataceae</taxon>
        <taxon>Lophiostoma</taxon>
    </lineage>
</organism>
<dbReference type="PROSITE" id="PS50137">
    <property type="entry name" value="DS_RBD"/>
    <property type="match status" value="1"/>
</dbReference>
<evidence type="ECO:0000256" key="11">
    <source>
        <dbReference type="ARBA" id="ARBA00022840"/>
    </source>
</evidence>
<evidence type="ECO:0000256" key="6">
    <source>
        <dbReference type="ARBA" id="ARBA00022737"/>
    </source>
</evidence>
<dbReference type="EMBL" id="MU004312">
    <property type="protein sequence ID" value="KAF2658737.1"/>
    <property type="molecule type" value="Genomic_DNA"/>
</dbReference>
<evidence type="ECO:0000259" key="23">
    <source>
        <dbReference type="PROSITE" id="PS50821"/>
    </source>
</evidence>
<dbReference type="SMART" id="SM00535">
    <property type="entry name" value="RIBOc"/>
    <property type="match status" value="2"/>
</dbReference>
<dbReference type="GO" id="GO:0004525">
    <property type="term" value="F:ribonuclease III activity"/>
    <property type="evidence" value="ECO:0007669"/>
    <property type="project" value="InterPro"/>
</dbReference>
<dbReference type="InterPro" id="IPR005034">
    <property type="entry name" value="Dicer_dimerisation"/>
</dbReference>
<comment type="cofactor">
    <cofactor evidence="1">
        <name>Mn(2+)</name>
        <dbReference type="ChEBI" id="CHEBI:29035"/>
    </cofactor>
</comment>
<keyword evidence="13 18" id="KW-0694">RNA-binding</keyword>
<evidence type="ECO:0000256" key="16">
    <source>
        <dbReference type="ARBA" id="ARBA00025403"/>
    </source>
</evidence>
<dbReference type="Gene3D" id="1.10.1520.10">
    <property type="entry name" value="Ribonuclease III domain"/>
    <property type="match status" value="2"/>
</dbReference>
<dbReference type="InterPro" id="IPR001650">
    <property type="entry name" value="Helicase_C-like"/>
</dbReference>
<dbReference type="CDD" id="cd00593">
    <property type="entry name" value="RIBOc"/>
    <property type="match status" value="2"/>
</dbReference>
<dbReference type="Pfam" id="PF00636">
    <property type="entry name" value="Ribonuclease_3"/>
    <property type="match status" value="2"/>
</dbReference>
<dbReference type="GO" id="GO:0003723">
    <property type="term" value="F:RNA binding"/>
    <property type="evidence" value="ECO:0007669"/>
    <property type="project" value="UniProtKB-UniRule"/>
</dbReference>
<keyword evidence="10" id="KW-0862">Zinc</keyword>
<name>A0A6A6THR4_9PLEO</name>
<dbReference type="InterPro" id="IPR038248">
    <property type="entry name" value="Dicer_dimer_sf"/>
</dbReference>
<keyword evidence="7" id="KW-0547">Nucleotide-binding</keyword>
<evidence type="ECO:0000256" key="1">
    <source>
        <dbReference type="ARBA" id="ARBA00001936"/>
    </source>
</evidence>
<keyword evidence="5" id="KW-0479">Metal-binding</keyword>
<evidence type="ECO:0000256" key="14">
    <source>
        <dbReference type="ARBA" id="ARBA00023118"/>
    </source>
</evidence>
<feature type="coiled-coil region" evidence="19">
    <location>
        <begin position="1387"/>
        <end position="1414"/>
    </location>
</feature>
<dbReference type="PROSITE" id="PS51327">
    <property type="entry name" value="DICER_DSRBF"/>
    <property type="match status" value="1"/>
</dbReference>
<dbReference type="Proteomes" id="UP000799324">
    <property type="component" value="Unassembled WGS sequence"/>
</dbReference>
<dbReference type="PROSITE" id="PS50821">
    <property type="entry name" value="PAZ"/>
    <property type="match status" value="1"/>
</dbReference>
<dbReference type="OrthoDB" id="416741at2759"/>
<comment type="function">
    <text evidence="16">Dicer-like endonuclease involved in cleaving double-stranded RNA in the RNA interference (RNAi) pathway. Produces 21 to 25 bp dsRNAs (siRNAs) which target the selective destruction of homologous RNAs leading to sequence-specific suppression of gene expression, called post-transcriptional gene silencing (PTGS). Part of a broad host defense response against viral infection and transposons.</text>
</comment>
<feature type="domain" description="Helicase ATP-binding" evidence="24">
    <location>
        <begin position="163"/>
        <end position="345"/>
    </location>
</feature>
<dbReference type="InterPro" id="IPR000999">
    <property type="entry name" value="RNase_III_dom"/>
</dbReference>
<dbReference type="Pfam" id="PF00271">
    <property type="entry name" value="Helicase_C"/>
    <property type="match status" value="1"/>
</dbReference>
<dbReference type="CDD" id="cd18034">
    <property type="entry name" value="DEXHc_dicer"/>
    <property type="match status" value="1"/>
</dbReference>
<dbReference type="Gene3D" id="3.30.160.380">
    <property type="entry name" value="Dicer dimerisation domain"/>
    <property type="match status" value="1"/>
</dbReference>
<dbReference type="Pfam" id="PF04851">
    <property type="entry name" value="ResIII"/>
    <property type="match status" value="1"/>
</dbReference>
<dbReference type="GO" id="GO:0005737">
    <property type="term" value="C:cytoplasm"/>
    <property type="evidence" value="ECO:0007669"/>
    <property type="project" value="TreeGrafter"/>
</dbReference>
<keyword evidence="8" id="KW-0378">Hydrolase</keyword>
<feature type="domain" description="Dicer dsRNA-binding fold" evidence="26">
    <location>
        <begin position="681"/>
        <end position="772"/>
    </location>
</feature>
<proteinExistence type="inferred from homology"/>
<evidence type="ECO:0000256" key="18">
    <source>
        <dbReference type="PROSITE-ProRule" id="PRU00657"/>
    </source>
</evidence>
<dbReference type="Pfam" id="PF03368">
    <property type="entry name" value="Dicer_dimer"/>
    <property type="match status" value="1"/>
</dbReference>
<dbReference type="GO" id="GO:0030422">
    <property type="term" value="P:siRNA processing"/>
    <property type="evidence" value="ECO:0007669"/>
    <property type="project" value="TreeGrafter"/>
</dbReference>
<evidence type="ECO:0000259" key="24">
    <source>
        <dbReference type="PROSITE" id="PS51192"/>
    </source>
</evidence>
<comment type="cofactor">
    <cofactor evidence="2">
        <name>Mg(2+)</name>
        <dbReference type="ChEBI" id="CHEBI:18420"/>
    </cofactor>
</comment>
<dbReference type="InterPro" id="IPR056755">
    <property type="entry name" value="DSRM_2"/>
</dbReference>
<keyword evidence="6" id="KW-0677">Repeat</keyword>
<sequence>MEAHQGPALAEARGEYEYPSLKEGEVEAHSYSDLNPDITRQVAFIALSGRNKPTKPLREDDWENEEPEYDSYDSDIQYFDYDNIESDSDLEHAHAPATSSEKRKAQNEILRAFAAQKAEEVTEIEIKEVLRETNEEQLSIRDMLAKNENSSQIINSRDYQTELFQRAKEENIIAVLDTGSGKTHIATLLLRHILDVELEARAKGAQRKIACFLVNSVNLVFQQANVLRCGLDQKVEGICGAMGASLWAKPTWDKHFDNNMVIVCTAEVLVQCLMHSFINISRINLLIFDEAHHTKSNHPYARLIKDYYLHEPVLANRPRIFGMTASPVDANVDVRQAAKELETLLHCKIATTSDLSLLANHITRPNEEVAGYPPLQQPFETPFHQKLRARYGDVQVFQKLFHDSKLFSSELGPWASDIYWSFAISEHESRRMALREERAFNKQKLQTLDKLDKELALLREAAEYVKDHDFGRPTATSTHLSSKVLVLNRYLQGYYERTADSRCIVFVERRQTARLLNIIFKHLGGPNLHSDILVGNSTGIGDQKVSVRSQFLTVLKFRKGELNCLFATSVAEEGLDIPQCNLVVRFDLYRTMIGYVQSRGRARHRNSKYLHMVENGNPEHRTMVSNARTSEQIMRNFCNGLSSDRIIDEKDDLVAEYLADDQAFPSYTDPTSGAKLTYRSSLGVLAHFCAVLPTKDQEVSLQPTYVVNHQGGKFVCEVILPECSPVISMMGRPCQRKAIARCSAAFEACMELHRREYLDENLLSTMKKLLPAMRNATLAVSNKKDLYTMRIKPEFWQFGYDTFPEQLYLTVIDVSAGLERDHQPLGLVTRVPFPQMPEFPIYLADGRPSQVITRPLSTAMEATEETLDLFTTLTLQVYDDVFAKLFESDTPKMSYWLVPLRTDCVVLVSDPANPEDFIDWEQVYEICAKQEYRWNREMPNEFLADKYIVDPNDGGRRFYSVGVVPDLNPQSPVPGGAPKYRHMASILDYSVSLWQKSRVKWEHAWDESQPVVEVTKIPFRRNLLAHVERDEEEVKFNPRAFVCPQPLRISALTTRFVAMCYAFPAVIHRYEAYLVALDACKRLNLSIGPGLALEALTKDSENSEEHGEQQIKFKSGMGPNYERLEFMGDCFLKMATSISTFVQQPNESEFEFHVRRMVMLCNSNLLDAAKKYELYEYVRSMAFSRRTWYPEGLKMIKGKGLKKTGVQILKHRLGDKTVADVCEAFIGAAFMTHNDNSKWNPQSWDQAVKAVTTVVDNEDHTMQKFSDYYDAYEKPRYQIAEATASQLELARQIELKHPYHFKYPRLLRSAFIHPSQPFDVEKIPHYQRLEFLGDSLLDQVFIMHLFYHYPDKDPQWLTEHKMPMVSNKFLGALCVALKFHTHMRQDNAMVTAAIREYVAEIEEAEREADGAVDYWHTIAKEPPKCLADMVEAFVAAIFVDSEFDFTVVQTFFDLHIKRFFVDMHLYDDFAGNHPVTRLQKTMNIGFGCRDWRIAAILQPSVLRGEPTIIAMVMIHNAVYFHSTGTSKRHSRERAGKKALETLEGLPPYEFRRLYKCDCEHTDEIPDGEGLEASEGKLTEIVNGIE</sequence>
<feature type="domain" description="RNase III" evidence="22">
    <location>
        <begin position="1290"/>
        <end position="1442"/>
    </location>
</feature>
<accession>A0A6A6THR4</accession>
<feature type="domain" description="RNase III" evidence="22">
    <location>
        <begin position="1091"/>
        <end position="1234"/>
    </location>
</feature>
<evidence type="ECO:0000256" key="17">
    <source>
        <dbReference type="ARBA" id="ARBA00035116"/>
    </source>
</evidence>
<evidence type="ECO:0000256" key="2">
    <source>
        <dbReference type="ARBA" id="ARBA00001946"/>
    </source>
</evidence>
<feature type="compositionally biased region" description="Acidic residues" evidence="20">
    <location>
        <begin position="60"/>
        <end position="69"/>
    </location>
</feature>
<evidence type="ECO:0000256" key="13">
    <source>
        <dbReference type="ARBA" id="ARBA00022884"/>
    </source>
</evidence>
<evidence type="ECO:0000313" key="28">
    <source>
        <dbReference type="Proteomes" id="UP000799324"/>
    </source>
</evidence>
<evidence type="ECO:0000256" key="10">
    <source>
        <dbReference type="ARBA" id="ARBA00022833"/>
    </source>
</evidence>
<dbReference type="PROSITE" id="PS00517">
    <property type="entry name" value="RNASE_3_1"/>
    <property type="match status" value="1"/>
</dbReference>
<keyword evidence="15" id="KW-0464">Manganese</keyword>
<dbReference type="PROSITE" id="PS51194">
    <property type="entry name" value="HELICASE_CTER"/>
    <property type="match status" value="1"/>
</dbReference>
<dbReference type="CDD" id="cd18802">
    <property type="entry name" value="SF2_C_dicer"/>
    <property type="match status" value="1"/>
</dbReference>
<evidence type="ECO:0000259" key="26">
    <source>
        <dbReference type="PROSITE" id="PS51327"/>
    </source>
</evidence>
<protein>
    <recommendedName>
        <fullName evidence="3">Dicer-like protein 1</fullName>
    </recommendedName>
</protein>
<keyword evidence="28" id="KW-1185">Reference proteome</keyword>
<dbReference type="FunFam" id="1.10.1520.10:FF:000015">
    <property type="entry name" value="Dicer-like protein 1"/>
    <property type="match status" value="1"/>
</dbReference>
<dbReference type="InterPro" id="IPR014001">
    <property type="entry name" value="Helicase_ATP-bd"/>
</dbReference>
<dbReference type="GO" id="GO:0051607">
    <property type="term" value="P:defense response to virus"/>
    <property type="evidence" value="ECO:0007669"/>
    <property type="project" value="UniProtKB-KW"/>
</dbReference>
<comment type="similarity">
    <text evidence="17 18">Belongs to the helicase family. Dicer subfamily.</text>
</comment>
<evidence type="ECO:0000256" key="4">
    <source>
        <dbReference type="ARBA" id="ARBA00022721"/>
    </source>
</evidence>
<evidence type="ECO:0000256" key="9">
    <source>
        <dbReference type="ARBA" id="ARBA00022806"/>
    </source>
</evidence>
<dbReference type="InterPro" id="IPR003100">
    <property type="entry name" value="PAZ_dom"/>
</dbReference>
<keyword evidence="9" id="KW-0347">Helicase</keyword>
<dbReference type="PANTHER" id="PTHR14950:SF62">
    <property type="entry name" value="DICER-LIKE PROTEIN 1"/>
    <property type="match status" value="1"/>
</dbReference>
<gene>
    <name evidence="27" type="ORF">K491DRAFT_776072</name>
</gene>
<dbReference type="InterPro" id="IPR006935">
    <property type="entry name" value="Helicase/UvrB_N"/>
</dbReference>
<keyword evidence="11" id="KW-0067">ATP-binding</keyword>
<feature type="domain" description="PAZ" evidence="23">
    <location>
        <begin position="922"/>
        <end position="1051"/>
    </location>
</feature>
<dbReference type="GO" id="GO:0046872">
    <property type="term" value="F:metal ion binding"/>
    <property type="evidence" value="ECO:0007669"/>
    <property type="project" value="UniProtKB-KW"/>
</dbReference>
<evidence type="ECO:0000256" key="7">
    <source>
        <dbReference type="ARBA" id="ARBA00022741"/>
    </source>
</evidence>
<evidence type="ECO:0000259" key="22">
    <source>
        <dbReference type="PROSITE" id="PS50142"/>
    </source>
</evidence>
<reference evidence="27" key="1">
    <citation type="journal article" date="2020" name="Stud. Mycol.">
        <title>101 Dothideomycetes genomes: a test case for predicting lifestyles and emergence of pathogens.</title>
        <authorList>
            <person name="Haridas S."/>
            <person name="Albert R."/>
            <person name="Binder M."/>
            <person name="Bloem J."/>
            <person name="Labutti K."/>
            <person name="Salamov A."/>
            <person name="Andreopoulos B."/>
            <person name="Baker S."/>
            <person name="Barry K."/>
            <person name="Bills G."/>
            <person name="Bluhm B."/>
            <person name="Cannon C."/>
            <person name="Castanera R."/>
            <person name="Culley D."/>
            <person name="Daum C."/>
            <person name="Ezra D."/>
            <person name="Gonzalez J."/>
            <person name="Henrissat B."/>
            <person name="Kuo A."/>
            <person name="Liang C."/>
            <person name="Lipzen A."/>
            <person name="Lutzoni F."/>
            <person name="Magnuson J."/>
            <person name="Mondo S."/>
            <person name="Nolan M."/>
            <person name="Ohm R."/>
            <person name="Pangilinan J."/>
            <person name="Park H.-J."/>
            <person name="Ramirez L."/>
            <person name="Alfaro M."/>
            <person name="Sun H."/>
            <person name="Tritt A."/>
            <person name="Yoshinaga Y."/>
            <person name="Zwiers L.-H."/>
            <person name="Turgeon B."/>
            <person name="Goodwin S."/>
            <person name="Spatafora J."/>
            <person name="Crous P."/>
            <person name="Grigoriev I."/>
        </authorList>
    </citation>
    <scope>NUCLEOTIDE SEQUENCE</scope>
    <source>
        <strain evidence="27">CBS 122681</strain>
    </source>
</reference>
<dbReference type="PROSITE" id="PS50142">
    <property type="entry name" value="RNASE_3_2"/>
    <property type="match status" value="2"/>
</dbReference>
<evidence type="ECO:0000256" key="5">
    <source>
        <dbReference type="ARBA" id="ARBA00022723"/>
    </source>
</evidence>
<evidence type="ECO:0000256" key="19">
    <source>
        <dbReference type="SAM" id="Coils"/>
    </source>
</evidence>
<evidence type="ECO:0000313" key="27">
    <source>
        <dbReference type="EMBL" id="KAF2658737.1"/>
    </source>
</evidence>
<feature type="domain" description="Helicase C-terminal" evidence="25">
    <location>
        <begin position="490"/>
        <end position="654"/>
    </location>
</feature>
<dbReference type="SUPFAM" id="SSF69065">
    <property type="entry name" value="RNase III domain-like"/>
    <property type="match status" value="2"/>
</dbReference>
<dbReference type="SMART" id="SM00490">
    <property type="entry name" value="HELICc"/>
    <property type="match status" value="1"/>
</dbReference>
<keyword evidence="19" id="KW-0175">Coiled coil</keyword>
<keyword evidence="14" id="KW-0051">Antiviral defense</keyword>
<keyword evidence="12" id="KW-0460">Magnesium</keyword>
<evidence type="ECO:0000256" key="3">
    <source>
        <dbReference type="ARBA" id="ARBA00020797"/>
    </source>
</evidence>